<name>A0ABT8Y555_9SPHN</name>
<dbReference type="Pfam" id="PF07238">
    <property type="entry name" value="PilZ"/>
    <property type="match status" value="2"/>
</dbReference>
<dbReference type="InterPro" id="IPR009875">
    <property type="entry name" value="PilZ_domain"/>
</dbReference>
<feature type="domain" description="PilZ" evidence="1">
    <location>
        <begin position="22"/>
        <end position="96"/>
    </location>
</feature>
<dbReference type="SUPFAM" id="SSF141371">
    <property type="entry name" value="PilZ domain-like"/>
    <property type="match status" value="2"/>
</dbReference>
<keyword evidence="3" id="KW-1185">Reference proteome</keyword>
<evidence type="ECO:0000313" key="3">
    <source>
        <dbReference type="Proteomes" id="UP001169764"/>
    </source>
</evidence>
<dbReference type="EMBL" id="JAUOTP010000001">
    <property type="protein sequence ID" value="MDO6413462.1"/>
    <property type="molecule type" value="Genomic_DNA"/>
</dbReference>
<feature type="domain" description="PilZ" evidence="1">
    <location>
        <begin position="120"/>
        <end position="189"/>
    </location>
</feature>
<sequence>MFGLFRTRVADNLLGEDFETREKRRHRRHKVRLAASLHPIDVYQDVVINDASRSGLMGESDIEVEVGQTLFVSLDELTFVSGTVRWTKGRQFGLDLDDPLNLPGLAPETDHGSEIGHKPRADRVKLDLPARVHFEQSTRPVTIRDLSRHGMAMEAGEGLLKGQQVLVRIRDRPLIPGRIQWNGGGRIGISSNAEVPLLQLLYSDD</sequence>
<reference evidence="2" key="1">
    <citation type="submission" date="2023-07" db="EMBL/GenBank/DDBJ databases">
        <authorList>
            <person name="Kim M."/>
        </authorList>
    </citation>
    <scope>NUCLEOTIDE SEQUENCE</scope>
    <source>
        <strain evidence="2">BIUV-7</strain>
    </source>
</reference>
<evidence type="ECO:0000313" key="2">
    <source>
        <dbReference type="EMBL" id="MDO6413462.1"/>
    </source>
</evidence>
<gene>
    <name evidence="2" type="ORF">Q4F19_03615</name>
</gene>
<accession>A0ABT8Y555</accession>
<proteinExistence type="predicted"/>
<dbReference type="Proteomes" id="UP001169764">
    <property type="component" value="Unassembled WGS sequence"/>
</dbReference>
<comment type="caution">
    <text evidence="2">The sequence shown here is derived from an EMBL/GenBank/DDBJ whole genome shotgun (WGS) entry which is preliminary data.</text>
</comment>
<organism evidence="2 3">
    <name type="scientific">Sphingomonas natans</name>
    <dbReference type="NCBI Taxonomy" id="3063330"/>
    <lineage>
        <taxon>Bacteria</taxon>
        <taxon>Pseudomonadati</taxon>
        <taxon>Pseudomonadota</taxon>
        <taxon>Alphaproteobacteria</taxon>
        <taxon>Sphingomonadales</taxon>
        <taxon>Sphingomonadaceae</taxon>
        <taxon>Sphingomonas</taxon>
    </lineage>
</organism>
<dbReference type="Gene3D" id="2.40.10.220">
    <property type="entry name" value="predicted glycosyltransferase like domains"/>
    <property type="match status" value="1"/>
</dbReference>
<protein>
    <submittedName>
        <fullName evidence="2">PilZ domain-containing protein</fullName>
    </submittedName>
</protein>
<evidence type="ECO:0000259" key="1">
    <source>
        <dbReference type="Pfam" id="PF07238"/>
    </source>
</evidence>